<accession>A0A5M4B4E0</accession>
<sequence length="74" mass="8467">MTKSKFFDLIIVAVTIFFLSVIFTVIDLSPFQHNMNAYDVGYQLGQSTHVMLTYMLKLTGLLGLVYVVFRLKSK</sequence>
<protein>
    <submittedName>
        <fullName evidence="2">Uncharacterized protein</fullName>
    </submittedName>
</protein>
<dbReference type="Proteomes" id="UP000391834">
    <property type="component" value="Unassembled WGS sequence"/>
</dbReference>
<keyword evidence="1" id="KW-0812">Transmembrane</keyword>
<feature type="transmembrane region" description="Helical" evidence="1">
    <location>
        <begin position="51"/>
        <end position="69"/>
    </location>
</feature>
<gene>
    <name evidence="2" type="ORF">PbJCM13498_34200</name>
</gene>
<comment type="caution">
    <text evidence="2">The sequence shown here is derived from an EMBL/GenBank/DDBJ whole genome shotgun (WGS) entry which is preliminary data.</text>
</comment>
<keyword evidence="3" id="KW-1185">Reference proteome</keyword>
<feature type="transmembrane region" description="Helical" evidence="1">
    <location>
        <begin position="7"/>
        <end position="31"/>
    </location>
</feature>
<organism evidence="2 3">
    <name type="scientific">Prolixibacter bellariivorans</name>
    <dbReference type="NCBI Taxonomy" id="314319"/>
    <lineage>
        <taxon>Bacteria</taxon>
        <taxon>Pseudomonadati</taxon>
        <taxon>Bacteroidota</taxon>
        <taxon>Bacteroidia</taxon>
        <taxon>Marinilabiliales</taxon>
        <taxon>Prolixibacteraceae</taxon>
        <taxon>Prolixibacter</taxon>
    </lineage>
</organism>
<name>A0A5M4B4E0_9BACT</name>
<dbReference type="EMBL" id="BLAX01000001">
    <property type="protein sequence ID" value="GET34557.1"/>
    <property type="molecule type" value="Genomic_DNA"/>
</dbReference>
<evidence type="ECO:0000313" key="3">
    <source>
        <dbReference type="Proteomes" id="UP000391834"/>
    </source>
</evidence>
<evidence type="ECO:0000256" key="1">
    <source>
        <dbReference type="SAM" id="Phobius"/>
    </source>
</evidence>
<evidence type="ECO:0000313" key="2">
    <source>
        <dbReference type="EMBL" id="GET34557.1"/>
    </source>
</evidence>
<keyword evidence="1" id="KW-1133">Transmembrane helix</keyword>
<dbReference type="RefSeq" id="WP_025865978.1">
    <property type="nucleotide sequence ID" value="NZ_BLAX01000001.1"/>
</dbReference>
<dbReference type="AlphaFoldDB" id="A0A5M4B4E0"/>
<proteinExistence type="predicted"/>
<keyword evidence="1" id="KW-0472">Membrane</keyword>
<reference evidence="2 3" key="1">
    <citation type="submission" date="2019-10" db="EMBL/GenBank/DDBJ databases">
        <title>Prolixibacter strains distinguished by the presence of nitrate reductase genes were adept at nitrate-dependent anaerobic corrosion of metallic iron and carbon steel.</title>
        <authorList>
            <person name="Iino T."/>
            <person name="Shono N."/>
            <person name="Ito K."/>
            <person name="Nakamura R."/>
            <person name="Sueoka K."/>
            <person name="Harayama S."/>
            <person name="Ohkuma M."/>
        </authorList>
    </citation>
    <scope>NUCLEOTIDE SEQUENCE [LARGE SCALE GENOMIC DNA]</scope>
    <source>
        <strain evidence="2 3">JCM 13498</strain>
    </source>
</reference>